<evidence type="ECO:0000259" key="2">
    <source>
        <dbReference type="PROSITE" id="PS50093"/>
    </source>
</evidence>
<feature type="domain" description="PKD" evidence="2">
    <location>
        <begin position="145"/>
        <end position="234"/>
    </location>
</feature>
<dbReference type="InterPro" id="IPR035986">
    <property type="entry name" value="PKD_dom_sf"/>
</dbReference>
<gene>
    <name evidence="3" type="ORF">S03H2_62276</name>
</gene>
<evidence type="ECO:0000313" key="3">
    <source>
        <dbReference type="EMBL" id="GAH89127.1"/>
    </source>
</evidence>
<dbReference type="PROSITE" id="PS50093">
    <property type="entry name" value="PKD"/>
    <property type="match status" value="2"/>
</dbReference>
<feature type="domain" description="PKD" evidence="2">
    <location>
        <begin position="57"/>
        <end position="131"/>
    </location>
</feature>
<organism evidence="3">
    <name type="scientific">marine sediment metagenome</name>
    <dbReference type="NCBI Taxonomy" id="412755"/>
    <lineage>
        <taxon>unclassified sequences</taxon>
        <taxon>metagenomes</taxon>
        <taxon>ecological metagenomes</taxon>
    </lineage>
</organism>
<dbReference type="InterPro" id="IPR022409">
    <property type="entry name" value="PKD/Chitinase_dom"/>
</dbReference>
<feature type="region of interest" description="Disordered" evidence="1">
    <location>
        <begin position="1"/>
        <end position="88"/>
    </location>
</feature>
<sequence length="234" mass="25094">LTNNQQYTYKVRAVDTTRNLGEFSDDETGKPTKTSTSGGGGGGGGGAPPGPINTNPIADASKGEPYQGTVGEQISFDGSDSYDPDGDNITYEWDFGDDTTGFDVTISHSYSEPGIYTVLLTVRDESGATDTDETQAVIAKLNNPPTKPFINGPNMGTTDTEYSYTIYSVDIDNDSIQYSVIWGDETSAITESGFLPNGTEYIVQHSWIVPGKYSITVSVTDNETLSETSTFTVY</sequence>
<evidence type="ECO:0000256" key="1">
    <source>
        <dbReference type="SAM" id="MobiDB-lite"/>
    </source>
</evidence>
<dbReference type="AlphaFoldDB" id="X1J571"/>
<name>X1J571_9ZZZZ</name>
<dbReference type="SMART" id="SM00089">
    <property type="entry name" value="PKD"/>
    <property type="match status" value="1"/>
</dbReference>
<dbReference type="Gene3D" id="2.60.40.10">
    <property type="entry name" value="Immunoglobulins"/>
    <property type="match status" value="2"/>
</dbReference>
<reference evidence="3" key="1">
    <citation type="journal article" date="2014" name="Front. Microbiol.">
        <title>High frequency of phylogenetically diverse reductive dehalogenase-homologous genes in deep subseafloor sedimentary metagenomes.</title>
        <authorList>
            <person name="Kawai M."/>
            <person name="Futagami T."/>
            <person name="Toyoda A."/>
            <person name="Takaki Y."/>
            <person name="Nishi S."/>
            <person name="Hori S."/>
            <person name="Arai W."/>
            <person name="Tsubouchi T."/>
            <person name="Morono Y."/>
            <person name="Uchiyama I."/>
            <person name="Ito T."/>
            <person name="Fujiyama A."/>
            <person name="Inagaki F."/>
            <person name="Takami H."/>
        </authorList>
    </citation>
    <scope>NUCLEOTIDE SEQUENCE</scope>
    <source>
        <strain evidence="3">Expedition CK06-06</strain>
    </source>
</reference>
<dbReference type="Pfam" id="PF18911">
    <property type="entry name" value="PKD_4"/>
    <property type="match status" value="1"/>
</dbReference>
<proteinExistence type="predicted"/>
<feature type="non-terminal residue" evidence="3">
    <location>
        <position position="1"/>
    </location>
</feature>
<dbReference type="EMBL" id="BARU01040267">
    <property type="protein sequence ID" value="GAH89127.1"/>
    <property type="molecule type" value="Genomic_DNA"/>
</dbReference>
<feature type="compositionally biased region" description="Gly residues" evidence="1">
    <location>
        <begin position="37"/>
        <end position="47"/>
    </location>
</feature>
<dbReference type="InterPro" id="IPR013783">
    <property type="entry name" value="Ig-like_fold"/>
</dbReference>
<dbReference type="SUPFAM" id="SSF49299">
    <property type="entry name" value="PKD domain"/>
    <property type="match status" value="2"/>
</dbReference>
<dbReference type="InterPro" id="IPR000601">
    <property type="entry name" value="PKD_dom"/>
</dbReference>
<protein>
    <recommendedName>
        <fullName evidence="2">PKD domain-containing protein</fullName>
    </recommendedName>
</protein>
<comment type="caution">
    <text evidence="3">The sequence shown here is derived from an EMBL/GenBank/DDBJ whole genome shotgun (WGS) entry which is preliminary data.</text>
</comment>
<feature type="non-terminal residue" evidence="3">
    <location>
        <position position="234"/>
    </location>
</feature>
<accession>X1J571</accession>
<dbReference type="CDD" id="cd00146">
    <property type="entry name" value="PKD"/>
    <property type="match status" value="1"/>
</dbReference>